<name>A0A098C4I1_9BACT</name>
<feature type="chain" id="PRO_5030003046" evidence="1">
    <location>
        <begin position="31"/>
        <end position="168"/>
    </location>
</feature>
<dbReference type="HOGENOM" id="CLU_122390_1_0_10"/>
<gene>
    <name evidence="2" type="ORF">ING2E5B_2104</name>
</gene>
<dbReference type="EMBL" id="LN515532">
    <property type="protein sequence ID" value="CEA16832.1"/>
    <property type="molecule type" value="Genomic_DNA"/>
</dbReference>
<dbReference type="Gene3D" id="2.40.128.410">
    <property type="match status" value="1"/>
</dbReference>
<dbReference type="Pfam" id="PF14059">
    <property type="entry name" value="DUF4251"/>
    <property type="match status" value="1"/>
</dbReference>
<keyword evidence="3" id="KW-1185">Reference proteome</keyword>
<accession>A0A098C4I1</accession>
<dbReference type="STRING" id="1562970.ING2E5B_2104"/>
<dbReference type="OrthoDB" id="1097715at2"/>
<proteinExistence type="predicted"/>
<dbReference type="Proteomes" id="UP000032417">
    <property type="component" value="Chromosome 1"/>
</dbReference>
<evidence type="ECO:0000313" key="3">
    <source>
        <dbReference type="Proteomes" id="UP000032417"/>
    </source>
</evidence>
<feature type="signal peptide" evidence="1">
    <location>
        <begin position="1"/>
        <end position="30"/>
    </location>
</feature>
<dbReference type="KEGG" id="pbt:ING2E5B_2104"/>
<dbReference type="AlphaFoldDB" id="A0A098C4I1"/>
<protein>
    <submittedName>
        <fullName evidence="2">Putative secreted protein</fullName>
    </submittedName>
</protein>
<evidence type="ECO:0000313" key="2">
    <source>
        <dbReference type="EMBL" id="CEA16832.1"/>
    </source>
</evidence>
<reference evidence="2 3" key="1">
    <citation type="submission" date="2014-08" db="EMBL/GenBank/DDBJ databases">
        <authorList>
            <person name="Wibberg D."/>
        </authorList>
    </citation>
    <scope>NUCLEOTIDE SEQUENCE [LARGE SCALE GENOMIC DNA]</scope>
    <source>
        <strain evidence="3">ING2-E5B</strain>
    </source>
</reference>
<keyword evidence="1" id="KW-0732">Signal</keyword>
<evidence type="ECO:0000256" key="1">
    <source>
        <dbReference type="SAM" id="SignalP"/>
    </source>
</evidence>
<dbReference type="PROSITE" id="PS51257">
    <property type="entry name" value="PROKAR_LIPOPROTEIN"/>
    <property type="match status" value="1"/>
</dbReference>
<dbReference type="InterPro" id="IPR025347">
    <property type="entry name" value="DUF4251"/>
</dbReference>
<sequence length="168" mass="18749">MEVIMKRITINGLFLLLTILLFSACGSAQTAAEKAQLAEEIENAVQMPNFTFEATYAYPSGFKSIYLSPYYSVKVSADTVQAHLPYYGRAYTAPMDPREGGYLFTSTDFEYQINPGKKAGNWLVNILINDLDRQVVFNFDIFENGTGRLSVNDVNRQAISFQGNVTAN</sequence>
<organism evidence="2 3">
    <name type="scientific">Fermentimonas caenicola</name>
    <dbReference type="NCBI Taxonomy" id="1562970"/>
    <lineage>
        <taxon>Bacteria</taxon>
        <taxon>Pseudomonadati</taxon>
        <taxon>Bacteroidota</taxon>
        <taxon>Bacteroidia</taxon>
        <taxon>Bacteroidales</taxon>
        <taxon>Dysgonomonadaceae</taxon>
        <taxon>Fermentimonas</taxon>
    </lineage>
</organism>